<dbReference type="InterPro" id="IPR011990">
    <property type="entry name" value="TPR-like_helical_dom_sf"/>
</dbReference>
<dbReference type="Pfam" id="PF23233">
    <property type="entry name" value="HAT_Syf1_CNRKL1_N"/>
    <property type="match status" value="1"/>
</dbReference>
<dbReference type="Proteomes" id="UP001428341">
    <property type="component" value="Unassembled WGS sequence"/>
</dbReference>
<protein>
    <recommendedName>
        <fullName evidence="5">Pre-mRNA-splicing factor Syf1-like N-terminal HAT-repeats domain-containing protein</fullName>
    </recommendedName>
</protein>
<sequence length="901" mass="104318">MAYKLLSNLLHGANCCKTKRNGALHSNGMLFHTSRDSHEEILSYEWYAKLYQKITRLTHLLKNVDLVDGRMVNVTDDSVIINERMEQRMRIFKSFVRAFIGCPSVQHTIQKNVAASSGDANCARLVCFSKPCEREPMIVNSLTIVSNFLKVSAQQRKSVRLTICPQVTQHRIWVGAIDEILNGLNLEIGLLNDQCPSKGTKMGQQIVSSCLKFLAKTETSYDRDSTSWMRLAPAKVVDSHISSKWEEVLEMFNDLIKCLENERGLLYHVSKLEVMKEGLAQIKDVLADKHIGYKEVRLQESLVQKKLSKTLGHSSKCLFTLLLYFLNGQVRDIEVDVCGGIYANGSDNKFTMCMGRILTSDEDKMVWSGVKQLDRALGLFKFLWETAGMKGVLDLQGHLWSVGATERSLTYRGNTFFLHGPLANCDQINSLQLESPTVSSLLTVSLMAKKNPRRAPIRNPAEQILRESQEYFGEQKSVDPTELYDYRLHERNDFEDSIRRVPGDTAVWINYAKWEGSQNEFDRGRSMWELALEEDCRNHTLWCKYAEFEMMNKFINHARNVWDRAVAVLPHVDQLWYKYIRMEEIAGNVAAARLIFDRWMHWTPDQQAWLSYIKFELRYEQVELARQVFERLVQCHPNVVSSWIKYAKFEMRMGEIDRARNVYERALEKKLADGDGDDDEGAEQLFVAFAEFEERYKESESEALRKEFGDWVLIEDAIVGKGKAPKDKAYIHFEKSQGERERRRALYERLLERTKHLKVWISYAKFEASALSKDGGNPDLSEVDLRERKKQSIQRARRVFEKGINYYKTSAPEMMEERAMLLEEWLNMERSFGELGDVNLVQAMLPKKLKKRRQIASDNGLSAGYEEYIDYLFPEESQKTNFKILEAASKWIKQKIVSNDQ</sequence>
<organism evidence="6 7">
    <name type="scientific">Citrus x changshan-huyou</name>
    <dbReference type="NCBI Taxonomy" id="2935761"/>
    <lineage>
        <taxon>Eukaryota</taxon>
        <taxon>Viridiplantae</taxon>
        <taxon>Streptophyta</taxon>
        <taxon>Embryophyta</taxon>
        <taxon>Tracheophyta</taxon>
        <taxon>Spermatophyta</taxon>
        <taxon>Magnoliopsida</taxon>
        <taxon>eudicotyledons</taxon>
        <taxon>Gunneridae</taxon>
        <taxon>Pentapetalae</taxon>
        <taxon>rosids</taxon>
        <taxon>malvids</taxon>
        <taxon>Sapindales</taxon>
        <taxon>Rutaceae</taxon>
        <taxon>Aurantioideae</taxon>
        <taxon>Citrus</taxon>
    </lineage>
</organism>
<dbReference type="SUPFAM" id="SSF48452">
    <property type="entry name" value="TPR-like"/>
    <property type="match status" value="3"/>
</dbReference>
<reference evidence="6 7" key="1">
    <citation type="submission" date="2024-05" db="EMBL/GenBank/DDBJ databases">
        <title>Haplotype-resolved chromosome-level genome assembly of Huyou (Citrus changshanensis).</title>
        <authorList>
            <person name="Miao C."/>
            <person name="Chen W."/>
            <person name="Wu Y."/>
            <person name="Wang L."/>
            <person name="Zhao S."/>
            <person name="Grierson D."/>
            <person name="Xu C."/>
            <person name="Chen K."/>
        </authorList>
    </citation>
    <scope>NUCLEOTIDE SEQUENCE [LARGE SCALE GENOMIC DNA]</scope>
    <source>
        <strain evidence="6">01-14</strain>
        <tissue evidence="6">Leaf</tissue>
    </source>
</reference>
<evidence type="ECO:0000256" key="4">
    <source>
        <dbReference type="ARBA" id="ARBA00023187"/>
    </source>
</evidence>
<keyword evidence="2" id="KW-0507">mRNA processing</keyword>
<evidence type="ECO:0000256" key="2">
    <source>
        <dbReference type="ARBA" id="ARBA00022664"/>
    </source>
</evidence>
<keyword evidence="7" id="KW-1185">Reference proteome</keyword>
<dbReference type="GO" id="GO:0006397">
    <property type="term" value="P:mRNA processing"/>
    <property type="evidence" value="ECO:0007669"/>
    <property type="project" value="UniProtKB-KW"/>
</dbReference>
<feature type="domain" description="Pre-mRNA-splicing factor Syf1-like N-terminal HAT-repeats" evidence="5">
    <location>
        <begin position="493"/>
        <end position="638"/>
    </location>
</feature>
<dbReference type="AlphaFoldDB" id="A0AAP0MCL2"/>
<accession>A0AAP0MCL2</accession>
<keyword evidence="4" id="KW-0508">mRNA splicing</keyword>
<dbReference type="InterPro" id="IPR003107">
    <property type="entry name" value="HAT"/>
</dbReference>
<dbReference type="PANTHER" id="PTHR37763">
    <property type="entry name" value="EXOSOME COMPLEX EXONUCLEASE"/>
    <property type="match status" value="1"/>
</dbReference>
<evidence type="ECO:0000259" key="5">
    <source>
        <dbReference type="Pfam" id="PF23233"/>
    </source>
</evidence>
<dbReference type="InterPro" id="IPR055433">
    <property type="entry name" value="HAT_Syf1-like_N"/>
</dbReference>
<dbReference type="Gene3D" id="1.25.40.10">
    <property type="entry name" value="Tetratricopeptide repeat domain"/>
    <property type="match status" value="2"/>
</dbReference>
<name>A0AAP0MCL2_9ROSI</name>
<evidence type="ECO:0000256" key="1">
    <source>
        <dbReference type="ARBA" id="ARBA00008644"/>
    </source>
</evidence>
<comment type="similarity">
    <text evidence="1">Belongs to the crooked-neck family.</text>
</comment>
<keyword evidence="3" id="KW-0747">Spliceosome</keyword>
<dbReference type="GO" id="GO:0005681">
    <property type="term" value="C:spliceosomal complex"/>
    <property type="evidence" value="ECO:0007669"/>
    <property type="project" value="UniProtKB-KW"/>
</dbReference>
<gene>
    <name evidence="6" type="ORF">WN944_000293</name>
</gene>
<dbReference type="SMART" id="SM00386">
    <property type="entry name" value="HAT"/>
    <property type="match status" value="8"/>
</dbReference>
<evidence type="ECO:0000313" key="6">
    <source>
        <dbReference type="EMBL" id="KAK9207944.1"/>
    </source>
</evidence>
<evidence type="ECO:0000313" key="7">
    <source>
        <dbReference type="Proteomes" id="UP001428341"/>
    </source>
</evidence>
<comment type="caution">
    <text evidence="6">The sequence shown here is derived from an EMBL/GenBank/DDBJ whole genome shotgun (WGS) entry which is preliminary data.</text>
</comment>
<evidence type="ECO:0000256" key="3">
    <source>
        <dbReference type="ARBA" id="ARBA00022728"/>
    </source>
</evidence>
<proteinExistence type="inferred from homology"/>
<dbReference type="GO" id="GO:0008380">
    <property type="term" value="P:RNA splicing"/>
    <property type="evidence" value="ECO:0007669"/>
    <property type="project" value="UniProtKB-KW"/>
</dbReference>
<dbReference type="PANTHER" id="PTHR37763:SF1">
    <property type="entry name" value="EXOSOME COMPLEX EXONUCLEASE"/>
    <property type="match status" value="1"/>
</dbReference>
<dbReference type="EMBL" id="JBCGBO010000004">
    <property type="protein sequence ID" value="KAK9207944.1"/>
    <property type="molecule type" value="Genomic_DNA"/>
</dbReference>